<dbReference type="STRING" id="572547.Amico_1740"/>
<dbReference type="KEGG" id="aco:Amico_1740"/>
<accession>D5EH22</accession>
<dbReference type="Pfam" id="PF12841">
    <property type="entry name" value="YvrJ"/>
    <property type="match status" value="1"/>
</dbReference>
<dbReference type="EMBL" id="CP001997">
    <property type="protein sequence ID" value="ADE57854.1"/>
    <property type="molecule type" value="Genomic_DNA"/>
</dbReference>
<dbReference type="AlphaFoldDB" id="D5EH22"/>
<evidence type="ECO:0000313" key="1">
    <source>
        <dbReference type="EMBL" id="ADE57854.1"/>
    </source>
</evidence>
<dbReference type="OrthoDB" id="2662123at2"/>
<dbReference type="Proteomes" id="UP000002366">
    <property type="component" value="Chromosome"/>
</dbReference>
<keyword evidence="2" id="KW-1185">Reference proteome</keyword>
<dbReference type="HOGENOM" id="CLU_198854_4_0_0"/>
<proteinExistence type="predicted"/>
<reference evidence="1 2" key="1">
    <citation type="journal article" date="2010" name="Stand. Genomic Sci.">
        <title>Complete genome sequence of Aminobacterium colombiense type strain (ALA-1).</title>
        <authorList>
            <person name="Chertkov O."/>
            <person name="Sikorski J."/>
            <person name="Brambilla E."/>
            <person name="Lapidus A."/>
            <person name="Copeland A."/>
            <person name="Glavina Del Rio T."/>
            <person name="Nolan M."/>
            <person name="Lucas S."/>
            <person name="Tice H."/>
            <person name="Cheng J.F."/>
            <person name="Han C."/>
            <person name="Detter J.C."/>
            <person name="Bruce D."/>
            <person name="Tapia R."/>
            <person name="Goodwin L."/>
            <person name="Pitluck S."/>
            <person name="Liolios K."/>
            <person name="Ivanova N."/>
            <person name="Mavromatis K."/>
            <person name="Ovchinnikova G."/>
            <person name="Pati A."/>
            <person name="Chen A."/>
            <person name="Palaniappan K."/>
            <person name="Land M."/>
            <person name="Hauser L."/>
            <person name="Chang Y.J."/>
            <person name="Jeffries C.D."/>
            <person name="Spring S."/>
            <person name="Rohde M."/>
            <person name="Goker M."/>
            <person name="Bristow J."/>
            <person name="Eisen J.A."/>
            <person name="Markowitz V."/>
            <person name="Hugenholtz P."/>
            <person name="Kyrpides N.C."/>
            <person name="Klenk H.P."/>
        </authorList>
    </citation>
    <scope>NUCLEOTIDE SEQUENCE [LARGE SCALE GENOMIC DNA]</scope>
    <source>
        <strain evidence="2">DSM 12261 / ALA-1</strain>
    </source>
</reference>
<sequence>MEDFLASCLQSGFSVAVAAYLLVRMEKRLDELTGAIRRLESAITHMEGGELSETNHQLVAAHTPL</sequence>
<organism evidence="1 2">
    <name type="scientific">Aminobacterium colombiense (strain DSM 12261 / ALA-1)</name>
    <dbReference type="NCBI Taxonomy" id="572547"/>
    <lineage>
        <taxon>Bacteria</taxon>
        <taxon>Thermotogati</taxon>
        <taxon>Synergistota</taxon>
        <taxon>Synergistia</taxon>
        <taxon>Synergistales</taxon>
        <taxon>Aminobacteriaceae</taxon>
        <taxon>Aminobacterium</taxon>
    </lineage>
</organism>
<dbReference type="eggNOG" id="ENOG5030NE6">
    <property type="taxonomic scope" value="Bacteria"/>
</dbReference>
<protein>
    <recommendedName>
        <fullName evidence="3">YvrJ family protein</fullName>
    </recommendedName>
</protein>
<gene>
    <name evidence="1" type="ordered locus">Amico_1740</name>
</gene>
<evidence type="ECO:0008006" key="3">
    <source>
        <dbReference type="Google" id="ProtNLM"/>
    </source>
</evidence>
<name>D5EH22_AMICL</name>
<evidence type="ECO:0000313" key="2">
    <source>
        <dbReference type="Proteomes" id="UP000002366"/>
    </source>
</evidence>
<dbReference type="RefSeq" id="WP_013049116.1">
    <property type="nucleotide sequence ID" value="NC_014011.1"/>
</dbReference>
<dbReference type="InterPro" id="IPR024419">
    <property type="entry name" value="YvrJ"/>
</dbReference>